<feature type="region of interest" description="Disordered" evidence="1">
    <location>
        <begin position="63"/>
        <end position="85"/>
    </location>
</feature>
<dbReference type="HOGENOM" id="CLU_2514112_0_0_1"/>
<gene>
    <name evidence="3" type="ORF">S7711_11442</name>
</gene>
<protein>
    <submittedName>
        <fullName evidence="3">Uncharacterized protein</fullName>
    </submittedName>
</protein>
<reference evidence="3 4" key="1">
    <citation type="journal article" date="2014" name="BMC Genomics">
        <title>Comparative genome sequencing reveals chemotype-specific gene clusters in the toxigenic black mold Stachybotrys.</title>
        <authorList>
            <person name="Semeiks J."/>
            <person name="Borek D."/>
            <person name="Otwinowski Z."/>
            <person name="Grishin N.V."/>
        </authorList>
    </citation>
    <scope>NUCLEOTIDE SEQUENCE [LARGE SCALE GENOMIC DNA]</scope>
    <source>
        <strain evidence="4">CBS 109288 / IBT 7711</strain>
    </source>
</reference>
<evidence type="ECO:0000256" key="1">
    <source>
        <dbReference type="SAM" id="MobiDB-lite"/>
    </source>
</evidence>
<sequence length="85" mass="9500">MYLHALFLRLLAFTLATAPHSHAVLVPAINSIPSLEITAHRNNKLRLLERQIETELSACGFLDGNTDQSRTAEPDYNCRVDPRNG</sequence>
<dbReference type="AlphaFoldDB" id="A0A084AXD5"/>
<evidence type="ECO:0000256" key="2">
    <source>
        <dbReference type="SAM" id="SignalP"/>
    </source>
</evidence>
<name>A0A084AXD5_STACB</name>
<feature type="chain" id="PRO_5001771266" evidence="2">
    <location>
        <begin position="24"/>
        <end position="85"/>
    </location>
</feature>
<keyword evidence="2" id="KW-0732">Signal</keyword>
<dbReference type="OrthoDB" id="3547571at2759"/>
<feature type="signal peptide" evidence="2">
    <location>
        <begin position="1"/>
        <end position="23"/>
    </location>
</feature>
<keyword evidence="4" id="KW-1185">Reference proteome</keyword>
<evidence type="ECO:0000313" key="4">
    <source>
        <dbReference type="Proteomes" id="UP000028045"/>
    </source>
</evidence>
<dbReference type="EMBL" id="KL648502">
    <property type="protein sequence ID" value="KEY69964.1"/>
    <property type="molecule type" value="Genomic_DNA"/>
</dbReference>
<proteinExistence type="predicted"/>
<feature type="compositionally biased region" description="Basic and acidic residues" evidence="1">
    <location>
        <begin position="70"/>
        <end position="85"/>
    </location>
</feature>
<organism evidence="3 4">
    <name type="scientific">Stachybotrys chartarum (strain CBS 109288 / IBT 7711)</name>
    <name type="common">Toxic black mold</name>
    <name type="synonym">Stilbospora chartarum</name>
    <dbReference type="NCBI Taxonomy" id="1280523"/>
    <lineage>
        <taxon>Eukaryota</taxon>
        <taxon>Fungi</taxon>
        <taxon>Dikarya</taxon>
        <taxon>Ascomycota</taxon>
        <taxon>Pezizomycotina</taxon>
        <taxon>Sordariomycetes</taxon>
        <taxon>Hypocreomycetidae</taxon>
        <taxon>Hypocreales</taxon>
        <taxon>Stachybotryaceae</taxon>
        <taxon>Stachybotrys</taxon>
    </lineage>
</organism>
<dbReference type="Proteomes" id="UP000028045">
    <property type="component" value="Unassembled WGS sequence"/>
</dbReference>
<accession>A0A084AXD5</accession>
<evidence type="ECO:0000313" key="3">
    <source>
        <dbReference type="EMBL" id="KEY69964.1"/>
    </source>
</evidence>